<dbReference type="PANTHER" id="PTHR12138">
    <property type="entry name" value="PRIMATE-EXPANDED PROTEIN FAMILY"/>
    <property type="match status" value="1"/>
</dbReference>
<dbReference type="GeneTree" id="ENSGT01120000271815"/>
<accession>A0A7N9CC87</accession>
<reference evidence="1 2" key="1">
    <citation type="submission" date="2013-03" db="EMBL/GenBank/DDBJ databases">
        <authorList>
            <person name="Warren W."/>
            <person name="Wilson R.K."/>
        </authorList>
    </citation>
    <scope>NUCLEOTIDE SEQUENCE</scope>
</reference>
<dbReference type="PANTHER" id="PTHR12138:SF162">
    <property type="entry name" value="CHROMOSOME UNDETERMINED SCAFFOLD_275, WHOLE GENOME SHOTGUN SEQUENCE"/>
    <property type="match status" value="1"/>
</dbReference>
<evidence type="ECO:0000313" key="2">
    <source>
        <dbReference type="Proteomes" id="UP000233100"/>
    </source>
</evidence>
<reference evidence="1" key="3">
    <citation type="submission" date="2025-09" db="UniProtKB">
        <authorList>
            <consortium name="Ensembl"/>
        </authorList>
    </citation>
    <scope>IDENTIFICATION</scope>
</reference>
<evidence type="ECO:0000313" key="1">
    <source>
        <dbReference type="Ensembl" id="ENSMFAP00000048014.1"/>
    </source>
</evidence>
<dbReference type="Ensembl" id="ENSMFAT00000076870.1">
    <property type="protein sequence ID" value="ENSMFAP00000048014.1"/>
    <property type="gene ID" value="ENSMFAG00000063695.1"/>
</dbReference>
<sequence>MFHIAFNSFYFLFGNKVSCLSPRLECSGTVSVHCDLYFPDSSDSCGSASQVAGITGTRHHAWLLFVFLVERGFRHVDQAGLKLLNSSDQSALASQIAWIIGTSHHTRPTF</sequence>
<dbReference type="PRINTS" id="PR02045">
    <property type="entry name" value="F138DOMAIN"/>
</dbReference>
<reference evidence="1" key="2">
    <citation type="submission" date="2025-08" db="UniProtKB">
        <authorList>
            <consortium name="Ensembl"/>
        </authorList>
    </citation>
    <scope>IDENTIFICATION</scope>
</reference>
<dbReference type="AlphaFoldDB" id="A0A7N9CC87"/>
<organism evidence="1 2">
    <name type="scientific">Macaca fascicularis</name>
    <name type="common">Crab-eating macaque</name>
    <name type="synonym">Cynomolgus monkey</name>
    <dbReference type="NCBI Taxonomy" id="9541"/>
    <lineage>
        <taxon>Eukaryota</taxon>
        <taxon>Metazoa</taxon>
        <taxon>Chordata</taxon>
        <taxon>Craniata</taxon>
        <taxon>Vertebrata</taxon>
        <taxon>Euteleostomi</taxon>
        <taxon>Mammalia</taxon>
        <taxon>Eutheria</taxon>
        <taxon>Euarchontoglires</taxon>
        <taxon>Primates</taxon>
        <taxon>Haplorrhini</taxon>
        <taxon>Catarrhini</taxon>
        <taxon>Cercopithecidae</taxon>
        <taxon>Cercopithecinae</taxon>
        <taxon>Macaca</taxon>
    </lineage>
</organism>
<name>A0A7N9CC87_MACFA</name>
<protein>
    <submittedName>
        <fullName evidence="1">Uncharacterized protein</fullName>
    </submittedName>
</protein>
<proteinExistence type="predicted"/>
<keyword evidence="2" id="KW-1185">Reference proteome</keyword>
<dbReference type="Proteomes" id="UP000233100">
    <property type="component" value="Chromosome 9"/>
</dbReference>